<sequence length="299" mass="30994">MRIGLLGTGPWAGMVYGPVLASHEGLDFTGVWGRRPEAAKELADRHGTHAYDDVDALLADVDAVAVALPPDVQAELAVRAARAGRHLLLDKPVATTAAGARAVAAAAEEAGVASVVFFTTRYLTETADWISARKETGGWFTGHARWLGSVFAEDGDSPFATPWRRQKGALWDVGPHALSVLLPVLGDVRRVSAAVPGPRDTVHLVLEHTGGASSTVTLSLTAPPAASGSALELYGDDGVVRLPEPTGSAADALSRAAGELLAAARDGRAHPCDAAFGLRVTEILADAEALLARSAGEPR</sequence>
<feature type="domain" description="Gfo/Idh/MocA-like oxidoreductase N-terminal" evidence="2">
    <location>
        <begin position="1"/>
        <end position="116"/>
    </location>
</feature>
<dbReference type="RefSeq" id="WP_055632653.1">
    <property type="nucleotide sequence ID" value="NZ_JBIRRP010000001.1"/>
</dbReference>
<proteinExistence type="predicted"/>
<dbReference type="Proteomes" id="UP000052982">
    <property type="component" value="Unassembled WGS sequence"/>
</dbReference>
<feature type="domain" description="GFO/IDH/MocA-like oxidoreductase" evidence="3">
    <location>
        <begin position="149"/>
        <end position="240"/>
    </location>
</feature>
<evidence type="ECO:0000259" key="3">
    <source>
        <dbReference type="Pfam" id="PF22725"/>
    </source>
</evidence>
<dbReference type="PANTHER" id="PTHR43818">
    <property type="entry name" value="BCDNA.GH03377"/>
    <property type="match status" value="1"/>
</dbReference>
<dbReference type="AlphaFoldDB" id="A0A117RED1"/>
<keyword evidence="1" id="KW-0560">Oxidoreductase</keyword>
<dbReference type="SUPFAM" id="SSF51735">
    <property type="entry name" value="NAD(P)-binding Rossmann-fold domains"/>
    <property type="match status" value="1"/>
</dbReference>
<gene>
    <name evidence="4" type="ORF">AQJ64_08950</name>
</gene>
<dbReference type="Gene3D" id="3.40.50.720">
    <property type="entry name" value="NAD(P)-binding Rossmann-like Domain"/>
    <property type="match status" value="1"/>
</dbReference>
<accession>A0A117RED1</accession>
<name>A0A117RED1_9ACTN</name>
<dbReference type="InterPro" id="IPR036291">
    <property type="entry name" value="NAD(P)-bd_dom_sf"/>
</dbReference>
<dbReference type="EMBL" id="LMWW01000010">
    <property type="protein sequence ID" value="KUN86159.1"/>
    <property type="molecule type" value="Genomic_DNA"/>
</dbReference>
<dbReference type="STRING" id="1943.AQJ64_08950"/>
<dbReference type="GO" id="GO:0000166">
    <property type="term" value="F:nucleotide binding"/>
    <property type="evidence" value="ECO:0007669"/>
    <property type="project" value="InterPro"/>
</dbReference>
<evidence type="ECO:0000313" key="5">
    <source>
        <dbReference type="Proteomes" id="UP000052982"/>
    </source>
</evidence>
<protein>
    <submittedName>
        <fullName evidence="4">Oxidoreductase</fullName>
    </submittedName>
</protein>
<dbReference type="PANTHER" id="PTHR43818:SF11">
    <property type="entry name" value="BCDNA.GH03377"/>
    <property type="match status" value="1"/>
</dbReference>
<evidence type="ECO:0000259" key="2">
    <source>
        <dbReference type="Pfam" id="PF01408"/>
    </source>
</evidence>
<evidence type="ECO:0000256" key="1">
    <source>
        <dbReference type="ARBA" id="ARBA00023002"/>
    </source>
</evidence>
<dbReference type="GO" id="GO:0016491">
    <property type="term" value="F:oxidoreductase activity"/>
    <property type="evidence" value="ECO:0007669"/>
    <property type="project" value="UniProtKB-KW"/>
</dbReference>
<dbReference type="Gene3D" id="3.30.360.10">
    <property type="entry name" value="Dihydrodipicolinate Reductase, domain 2"/>
    <property type="match status" value="1"/>
</dbReference>
<evidence type="ECO:0000313" key="4">
    <source>
        <dbReference type="EMBL" id="KUN86159.1"/>
    </source>
</evidence>
<organism evidence="4 5">
    <name type="scientific">Streptomyces griseoruber</name>
    <dbReference type="NCBI Taxonomy" id="1943"/>
    <lineage>
        <taxon>Bacteria</taxon>
        <taxon>Bacillati</taxon>
        <taxon>Actinomycetota</taxon>
        <taxon>Actinomycetes</taxon>
        <taxon>Kitasatosporales</taxon>
        <taxon>Streptomycetaceae</taxon>
        <taxon>Streptomyces</taxon>
    </lineage>
</organism>
<dbReference type="SUPFAM" id="SSF55347">
    <property type="entry name" value="Glyceraldehyde-3-phosphate dehydrogenase-like, C-terminal domain"/>
    <property type="match status" value="1"/>
</dbReference>
<keyword evidence="5" id="KW-1185">Reference proteome</keyword>
<dbReference type="Pfam" id="PF01408">
    <property type="entry name" value="GFO_IDH_MocA"/>
    <property type="match status" value="1"/>
</dbReference>
<dbReference type="InterPro" id="IPR050463">
    <property type="entry name" value="Gfo/Idh/MocA_oxidrdct_glycsds"/>
</dbReference>
<comment type="caution">
    <text evidence="4">The sequence shown here is derived from an EMBL/GenBank/DDBJ whole genome shotgun (WGS) entry which is preliminary data.</text>
</comment>
<dbReference type="InterPro" id="IPR055170">
    <property type="entry name" value="GFO_IDH_MocA-like_dom"/>
</dbReference>
<reference evidence="4 5" key="1">
    <citation type="submission" date="2015-10" db="EMBL/GenBank/DDBJ databases">
        <title>Draft genome sequence of Streptomyces griseoruber DSM 40281, type strain for the species Streptomyces griseoruber.</title>
        <authorList>
            <person name="Ruckert C."/>
            <person name="Winkler A."/>
            <person name="Kalinowski J."/>
            <person name="Kampfer P."/>
            <person name="Glaeser S."/>
        </authorList>
    </citation>
    <scope>NUCLEOTIDE SEQUENCE [LARGE SCALE GENOMIC DNA]</scope>
    <source>
        <strain evidence="4 5">DSM 40281</strain>
    </source>
</reference>
<dbReference type="InterPro" id="IPR000683">
    <property type="entry name" value="Gfo/Idh/MocA-like_OxRdtase_N"/>
</dbReference>
<dbReference type="OrthoDB" id="3815872at2"/>
<dbReference type="Pfam" id="PF22725">
    <property type="entry name" value="GFO_IDH_MocA_C3"/>
    <property type="match status" value="1"/>
</dbReference>